<dbReference type="Proteomes" id="UP001138921">
    <property type="component" value="Unassembled WGS sequence"/>
</dbReference>
<dbReference type="AlphaFoldDB" id="A0A9X1A6Z4"/>
<evidence type="ECO:0000313" key="2">
    <source>
        <dbReference type="Proteomes" id="UP001138921"/>
    </source>
</evidence>
<evidence type="ECO:0000313" key="1">
    <source>
        <dbReference type="EMBL" id="MBT1154404.1"/>
    </source>
</evidence>
<comment type="caution">
    <text evidence="1">The sequence shown here is derived from an EMBL/GenBank/DDBJ whole genome shotgun (WGS) entry which is preliminary data.</text>
</comment>
<dbReference type="EMBL" id="JAFLWW010000001">
    <property type="protein sequence ID" value="MBT1154404.1"/>
    <property type="molecule type" value="Genomic_DNA"/>
</dbReference>
<accession>A0A9X1A6Z4</accession>
<protein>
    <submittedName>
        <fullName evidence="1">Uncharacterized protein</fullName>
    </submittedName>
</protein>
<proteinExistence type="predicted"/>
<sequence>MDKPKITKLITDSIVAAASAIECVADESPEEAERRIKSAYYGLDNALTLVRRAKVTTANAA</sequence>
<gene>
    <name evidence="1" type="ORF">J1C56_02240</name>
</gene>
<reference evidence="1" key="1">
    <citation type="journal article" date="2021" name="Microorganisms">
        <title>Phylogenomic Reconstruction and Metabolic Potential of the Genus Aminobacter.</title>
        <authorList>
            <person name="Artuso I."/>
            <person name="Turrini P."/>
            <person name="Pirolo M."/>
            <person name="Lugli G.A."/>
            <person name="Ventura M."/>
            <person name="Visca P."/>
        </authorList>
    </citation>
    <scope>NUCLEOTIDE SEQUENCE</scope>
    <source>
        <strain evidence="1">LMG 26462</strain>
    </source>
</reference>
<dbReference type="RefSeq" id="WP_214385588.1">
    <property type="nucleotide sequence ID" value="NZ_JAFLWW010000001.1"/>
</dbReference>
<name>A0A9X1A6Z4_9HYPH</name>
<keyword evidence="2" id="KW-1185">Reference proteome</keyword>
<reference evidence="1" key="2">
    <citation type="submission" date="2021-03" db="EMBL/GenBank/DDBJ databases">
        <authorList>
            <person name="Artuso I."/>
            <person name="Turrini P."/>
            <person name="Pirolo M."/>
            <person name="Lugli G.A."/>
            <person name="Ventura M."/>
            <person name="Visca P."/>
        </authorList>
    </citation>
    <scope>NUCLEOTIDE SEQUENCE</scope>
    <source>
        <strain evidence="1">LMG 26462</strain>
    </source>
</reference>
<organism evidence="1 2">
    <name type="scientific">Aminobacter anthyllidis</name>
    <dbReference type="NCBI Taxonomy" id="1035067"/>
    <lineage>
        <taxon>Bacteria</taxon>
        <taxon>Pseudomonadati</taxon>
        <taxon>Pseudomonadota</taxon>
        <taxon>Alphaproteobacteria</taxon>
        <taxon>Hyphomicrobiales</taxon>
        <taxon>Phyllobacteriaceae</taxon>
        <taxon>Aminobacter</taxon>
    </lineage>
</organism>